<evidence type="ECO:0000256" key="1">
    <source>
        <dbReference type="ARBA" id="ARBA00009998"/>
    </source>
</evidence>
<dbReference type="Pfam" id="PF02609">
    <property type="entry name" value="Exonuc_VII_S"/>
    <property type="match status" value="1"/>
</dbReference>
<name>A0AB33Z3R0_9GAMM</name>
<dbReference type="EMBL" id="ASHL01000002">
    <property type="protein sequence ID" value="EPD13719.1"/>
    <property type="molecule type" value="Genomic_DNA"/>
</dbReference>
<dbReference type="GO" id="GO:0005829">
    <property type="term" value="C:cytosol"/>
    <property type="evidence" value="ECO:0007669"/>
    <property type="project" value="TreeGrafter"/>
</dbReference>
<dbReference type="PIRSF" id="PIRSF006488">
    <property type="entry name" value="Exonuc_VII_S"/>
    <property type="match status" value="1"/>
</dbReference>
<evidence type="ECO:0000256" key="3">
    <source>
        <dbReference type="ARBA" id="ARBA00022722"/>
    </source>
</evidence>
<dbReference type="Proteomes" id="UP000015462">
    <property type="component" value="Unassembled WGS sequence"/>
</dbReference>
<dbReference type="GO" id="GO:0009318">
    <property type="term" value="C:exodeoxyribonuclease VII complex"/>
    <property type="evidence" value="ECO:0007669"/>
    <property type="project" value="UniProtKB-UniRule"/>
</dbReference>
<dbReference type="NCBIfam" id="TIGR01280">
    <property type="entry name" value="xseB"/>
    <property type="match status" value="1"/>
</dbReference>
<dbReference type="GO" id="GO:0006308">
    <property type="term" value="P:DNA catabolic process"/>
    <property type="evidence" value="ECO:0007669"/>
    <property type="project" value="UniProtKB-UniRule"/>
</dbReference>
<evidence type="ECO:0000313" key="8">
    <source>
        <dbReference type="EMBL" id="EPD13719.1"/>
    </source>
</evidence>
<comment type="subunit">
    <text evidence="6">Heterooligomer composed of large and small subunits.</text>
</comment>
<proteinExistence type="inferred from homology"/>
<gene>
    <name evidence="6" type="primary">xseB</name>
    <name evidence="8" type="ORF">L196_04261</name>
</gene>
<dbReference type="InterPro" id="IPR037004">
    <property type="entry name" value="Exonuc_VII_ssu_sf"/>
</dbReference>
<dbReference type="PANTHER" id="PTHR34137:SF1">
    <property type="entry name" value="EXODEOXYRIBONUCLEASE 7 SMALL SUBUNIT"/>
    <property type="match status" value="1"/>
</dbReference>
<comment type="function">
    <text evidence="6">Bidirectionally degrades single-stranded DNA into large acid-insoluble oligonucleotides, which are then degraded further into small acid-soluble oligonucleotides.</text>
</comment>
<sequence length="74" mass="8242">MAKAKKLDLESSLQSLEELVDRMENGDLSLEESLKEFELGIKLIQSCQKSLTDAEQKVETLLNSSALAKPVDFD</sequence>
<feature type="coiled-coil region" evidence="7">
    <location>
        <begin position="6"/>
        <end position="64"/>
    </location>
</feature>
<dbReference type="NCBIfam" id="NF002140">
    <property type="entry name" value="PRK00977.1-4"/>
    <property type="match status" value="1"/>
</dbReference>
<dbReference type="InterPro" id="IPR003761">
    <property type="entry name" value="Exonuc_VII_S"/>
</dbReference>
<dbReference type="HAMAP" id="MF_00337">
    <property type="entry name" value="Exonuc_7_S"/>
    <property type="match status" value="1"/>
</dbReference>
<evidence type="ECO:0000256" key="6">
    <source>
        <dbReference type="HAMAP-Rule" id="MF_00337"/>
    </source>
</evidence>
<keyword evidence="2 6" id="KW-0963">Cytoplasm</keyword>
<accession>A0AB33Z3R0</accession>
<dbReference type="SUPFAM" id="SSF116842">
    <property type="entry name" value="XseB-like"/>
    <property type="match status" value="1"/>
</dbReference>
<evidence type="ECO:0000256" key="7">
    <source>
        <dbReference type="SAM" id="Coils"/>
    </source>
</evidence>
<keyword evidence="4 6" id="KW-0378">Hydrolase</keyword>
<comment type="caution">
    <text evidence="8">The sequence shown here is derived from an EMBL/GenBank/DDBJ whole genome shotgun (WGS) entry which is preliminary data.</text>
</comment>
<dbReference type="RefSeq" id="WP_015006242.1">
    <property type="nucleotide sequence ID" value="NZ_FQZJ01000001.1"/>
</dbReference>
<organism evidence="8 9">
    <name type="scientific">Cycloclasticus pugetii</name>
    <dbReference type="NCBI Taxonomy" id="34068"/>
    <lineage>
        <taxon>Bacteria</taxon>
        <taxon>Pseudomonadati</taxon>
        <taxon>Pseudomonadota</taxon>
        <taxon>Gammaproteobacteria</taxon>
        <taxon>Thiotrichales</taxon>
        <taxon>Piscirickettsiaceae</taxon>
        <taxon>Cycloclasticus</taxon>
    </lineage>
</organism>
<comment type="catalytic activity">
    <reaction evidence="6">
        <text>Exonucleolytic cleavage in either 5'- to 3'- or 3'- to 5'-direction to yield nucleoside 5'-phosphates.</text>
        <dbReference type="EC" id="3.1.11.6"/>
    </reaction>
</comment>
<comment type="subcellular location">
    <subcellularLocation>
        <location evidence="6">Cytoplasm</location>
    </subcellularLocation>
</comment>
<comment type="similarity">
    <text evidence="1 6">Belongs to the XseB family.</text>
</comment>
<protein>
    <recommendedName>
        <fullName evidence="6">Exodeoxyribonuclease 7 small subunit</fullName>
        <ecNumber evidence="6">3.1.11.6</ecNumber>
    </recommendedName>
    <alternativeName>
        <fullName evidence="6">Exodeoxyribonuclease VII small subunit</fullName>
        <shortName evidence="6">Exonuclease VII small subunit</shortName>
    </alternativeName>
</protein>
<dbReference type="GO" id="GO:0008855">
    <property type="term" value="F:exodeoxyribonuclease VII activity"/>
    <property type="evidence" value="ECO:0007669"/>
    <property type="project" value="UniProtKB-UniRule"/>
</dbReference>
<evidence type="ECO:0000313" key="9">
    <source>
        <dbReference type="Proteomes" id="UP000015462"/>
    </source>
</evidence>
<dbReference type="EC" id="3.1.11.6" evidence="6"/>
<evidence type="ECO:0000256" key="5">
    <source>
        <dbReference type="ARBA" id="ARBA00022839"/>
    </source>
</evidence>
<reference evidence="8 9" key="1">
    <citation type="journal article" date="2013" name="Genome Announc.">
        <title>Genome Sequence of the Pyrene- and Fluoranthene-Degrading Bacterium Cycloclasticus sp. Strain PY97M.</title>
        <authorList>
            <person name="Cui Z."/>
            <person name="Xu G."/>
            <person name="Li Q."/>
            <person name="Gao W."/>
            <person name="Zheng L."/>
        </authorList>
    </citation>
    <scope>NUCLEOTIDE SEQUENCE [LARGE SCALE GENOMIC DNA]</scope>
    <source>
        <strain evidence="8 9">PY97M</strain>
    </source>
</reference>
<dbReference type="Gene3D" id="1.10.287.1040">
    <property type="entry name" value="Exonuclease VII, small subunit"/>
    <property type="match status" value="1"/>
</dbReference>
<evidence type="ECO:0000256" key="2">
    <source>
        <dbReference type="ARBA" id="ARBA00022490"/>
    </source>
</evidence>
<keyword evidence="7" id="KW-0175">Coiled coil</keyword>
<keyword evidence="9" id="KW-1185">Reference proteome</keyword>
<evidence type="ECO:0000256" key="4">
    <source>
        <dbReference type="ARBA" id="ARBA00022801"/>
    </source>
</evidence>
<dbReference type="PANTHER" id="PTHR34137">
    <property type="entry name" value="EXODEOXYRIBONUCLEASE 7 SMALL SUBUNIT"/>
    <property type="match status" value="1"/>
</dbReference>
<keyword evidence="3 6" id="KW-0540">Nuclease</keyword>
<dbReference type="AlphaFoldDB" id="A0AB33Z3R0"/>
<keyword evidence="5 6" id="KW-0269">Exonuclease</keyword>